<dbReference type="AlphaFoldDB" id="W6CRU7"/>
<evidence type="ECO:0000313" key="3">
    <source>
        <dbReference type="EMBL" id="AHI86023.1"/>
    </source>
</evidence>
<feature type="compositionally biased region" description="Low complexity" evidence="2">
    <location>
        <begin position="60"/>
        <end position="73"/>
    </location>
</feature>
<feature type="compositionally biased region" description="Polar residues" evidence="2">
    <location>
        <begin position="24"/>
        <end position="59"/>
    </location>
</feature>
<evidence type="ECO:0000256" key="2">
    <source>
        <dbReference type="SAM" id="MobiDB-lite"/>
    </source>
</evidence>
<accession>W6CRU7</accession>
<dbReference type="PANTHER" id="PTHR33565">
    <property type="entry name" value="DORMANCY-ASSOCIATED PROTEIN 1"/>
    <property type="match status" value="1"/>
</dbReference>
<organism evidence="3">
    <name type="scientific">Limonium bicolor</name>
    <dbReference type="NCBI Taxonomy" id="293754"/>
    <lineage>
        <taxon>Eukaryota</taxon>
        <taxon>Viridiplantae</taxon>
        <taxon>Streptophyta</taxon>
        <taxon>Embryophyta</taxon>
        <taxon>Tracheophyta</taxon>
        <taxon>Spermatophyta</taxon>
        <taxon>Magnoliopsida</taxon>
        <taxon>eudicotyledons</taxon>
        <taxon>Gunneridae</taxon>
        <taxon>Pentapetalae</taxon>
        <taxon>Caryophyllales</taxon>
        <taxon>Plumbaginaceae</taxon>
        <taxon>Limonium</taxon>
    </lineage>
</organism>
<gene>
    <name evidence="3" type="primary">ARP</name>
</gene>
<proteinExistence type="evidence at transcript level"/>
<dbReference type="EMBL" id="KF886022">
    <property type="protein sequence ID" value="AHI86023.1"/>
    <property type="molecule type" value="mRNA"/>
</dbReference>
<protein>
    <submittedName>
        <fullName evidence="3">Auxin-repressed protein</fullName>
    </submittedName>
</protein>
<comment type="similarity">
    <text evidence="1">Belongs to the DRM1/ARP family.</text>
</comment>
<dbReference type="Pfam" id="PF05564">
    <property type="entry name" value="Auxin_repressed"/>
    <property type="match status" value="1"/>
</dbReference>
<dbReference type="PANTHER" id="PTHR33565:SF2">
    <property type="entry name" value="DORMANCY-ASSOCIATED PROTEIN 1"/>
    <property type="match status" value="1"/>
</dbReference>
<feature type="region of interest" description="Disordered" evidence="2">
    <location>
        <begin position="1"/>
        <end position="110"/>
    </location>
</feature>
<evidence type="ECO:0000256" key="1">
    <source>
        <dbReference type="ARBA" id="ARBA00010502"/>
    </source>
</evidence>
<reference evidence="3" key="1">
    <citation type="submission" date="2013-11" db="EMBL/GenBank/DDBJ databases">
        <title>Cloning and expression of a auxin-repressed protein gene LbARP from Limonium bicolor.</title>
        <authorList>
            <person name="Diao G."/>
            <person name="Wang Y."/>
            <person name="Liu Z."/>
        </authorList>
    </citation>
    <scope>NUCLEOTIDE SEQUENCE</scope>
</reference>
<dbReference type="InterPro" id="IPR008406">
    <property type="entry name" value="DRM/ARP"/>
</dbReference>
<name>W6CRU7_9CARY</name>
<sequence>MLHKLWDDTVAGPRPEHGLGKLRVNTSDLNNNRTGGKYQRSISMPTTEVAGENSNSISATPTTPGTPGNPSPSTRKENVWRSVFHPGSNTNTKTIGAHIFDKPAQNTGQVSPTVYDWLYSGDSRSRHV</sequence>